<organism evidence="2 3">
    <name type="scientific">Streptacidiphilus jiangxiensis</name>
    <dbReference type="NCBI Taxonomy" id="235985"/>
    <lineage>
        <taxon>Bacteria</taxon>
        <taxon>Bacillati</taxon>
        <taxon>Actinomycetota</taxon>
        <taxon>Actinomycetes</taxon>
        <taxon>Kitasatosporales</taxon>
        <taxon>Streptomycetaceae</taxon>
        <taxon>Streptacidiphilus</taxon>
    </lineage>
</organism>
<dbReference type="Gene3D" id="3.30.70.120">
    <property type="match status" value="1"/>
</dbReference>
<reference evidence="3" key="1">
    <citation type="submission" date="2016-10" db="EMBL/GenBank/DDBJ databases">
        <authorList>
            <person name="Varghese N."/>
        </authorList>
    </citation>
    <scope>NUCLEOTIDE SEQUENCE [LARGE SCALE GENOMIC DNA]</scope>
    <source>
        <strain evidence="3">DSM 45096 / BCRC 16803 / CGMCC 4.1857 / CIP 109030 / JCM 12277 / KCTC 19219 / NBRC 100920 / 33214</strain>
    </source>
</reference>
<accession>A0A1H7JXR2</accession>
<dbReference type="Proteomes" id="UP000183015">
    <property type="component" value="Unassembled WGS sequence"/>
</dbReference>
<dbReference type="OrthoDB" id="9795599at2"/>
<sequence>MTTPDASRLRMTVYLRESAQWHHRPAYSEIVHRAHAAGLAGAGVFRGIEGYGRGGRVHTTRLLDLAEDLPVAVVVVDEEERVRAFVAAVREVLGEGNGLITLDRVEIVP</sequence>
<dbReference type="RefSeq" id="WP_042453737.1">
    <property type="nucleotide sequence ID" value="NZ_BBPN01000030.1"/>
</dbReference>
<gene>
    <name evidence="2" type="ORF">SAMN05414137_103517</name>
</gene>
<evidence type="ECO:0000256" key="1">
    <source>
        <dbReference type="ARBA" id="ARBA00010554"/>
    </source>
</evidence>
<protein>
    <submittedName>
        <fullName evidence="2">Uncharacterized protein</fullName>
    </submittedName>
</protein>
<dbReference type="AlphaFoldDB" id="A0A1H7JXR2"/>
<keyword evidence="3" id="KW-1185">Reference proteome</keyword>
<proteinExistence type="inferred from homology"/>
<dbReference type="SUPFAM" id="SSF54913">
    <property type="entry name" value="GlnB-like"/>
    <property type="match status" value="1"/>
</dbReference>
<dbReference type="eggNOG" id="COG1993">
    <property type="taxonomic scope" value="Bacteria"/>
</dbReference>
<comment type="similarity">
    <text evidence="1">Belongs to the UPF0166 family.</text>
</comment>
<dbReference type="InterPro" id="IPR011322">
    <property type="entry name" value="N-reg_PII-like_a/b"/>
</dbReference>
<dbReference type="InterPro" id="IPR003793">
    <property type="entry name" value="UPF0166"/>
</dbReference>
<dbReference type="PANTHER" id="PTHR35983:SF1">
    <property type="entry name" value="UPF0166 PROTEIN TM_0021"/>
    <property type="match status" value="1"/>
</dbReference>
<evidence type="ECO:0000313" key="3">
    <source>
        <dbReference type="Proteomes" id="UP000183015"/>
    </source>
</evidence>
<dbReference type="PANTHER" id="PTHR35983">
    <property type="entry name" value="UPF0166 PROTEIN TM_0021"/>
    <property type="match status" value="1"/>
</dbReference>
<dbReference type="InterPro" id="IPR015867">
    <property type="entry name" value="N-reg_PII/ATP_PRibTrfase_C"/>
</dbReference>
<evidence type="ECO:0000313" key="2">
    <source>
        <dbReference type="EMBL" id="SEK79481.1"/>
    </source>
</evidence>
<dbReference type="STRING" id="235985.SAMN05414137_103517"/>
<dbReference type="EMBL" id="FOAZ01000003">
    <property type="protein sequence ID" value="SEK79481.1"/>
    <property type="molecule type" value="Genomic_DNA"/>
</dbReference>
<name>A0A1H7JXR2_STRJI</name>
<dbReference type="Pfam" id="PF02641">
    <property type="entry name" value="DUF190"/>
    <property type="match status" value="1"/>
</dbReference>